<feature type="compositionally biased region" description="Polar residues" evidence="1">
    <location>
        <begin position="307"/>
        <end position="316"/>
    </location>
</feature>
<sequence length="732" mass="82731">QGILYNVAMMYMISELVVNEKFRHSVLPVMMFDIPTQNLFSSIPDFQKHMDSEKIQQDNKQMYCLVTEHFFEMVTMSEYLNSHANTMNSKKWKVLFFQIIYAIYKLQERFDNFRHNNLNLNAIKIYLKETNSTKTYNYKVGDSKFIIPDQGFDIKITDYDYSNTNDYVKNIITSNNLVNPYFDVHFVFYEIQQWITGHKIIDQVPDDIKQFLRLLVPDEIKVVLINDVFKGMDETQTDNMNIITNRLMSVPSMILKKNNLFQEFIHIEGGMSMSASPIQDKSITESDSENPRLLGKKISSPRKKSNHNINRMPRNSNKTRSKNIRNNSDQDDQTNSDDSDDILLKAESQFRKAKKNNNHRKNRQVTSGREKYFKAVRKSGSQSKTALSDDDISSEDTMSAGTADYDEYLRNISRLEKANKKKSMRKKQKRSQVTSKHASNKHSVSSNSNSSFGDKFAQKLKELPENFVGEVPPHLLHLLTNENEAGSQNPQMMPEHNSKNEEMKQLLGMSNVPNNMPQMPPSMRRNSLPNGTSYPSGSNIPQMPNIPNGMMEGQMEQPSAMPSGMPAGMPMGMPMGMPTGMPMGMPMGMPTGMPTGMPMGMPSGMPAGMPMEIPSGMPSGVPNSMPMDGPMGIPAGMPSMQGMPNMPSMQGMPNMPSMPNMPNMPSMQGISSMPSMPSIPSMPSMPSMQSMQGMYGIQPLDIQQMPPMNPMMNQMGGGKKYCLKKNDKNFFF</sequence>
<feature type="region of interest" description="Disordered" evidence="1">
    <location>
        <begin position="275"/>
        <end position="398"/>
    </location>
</feature>
<evidence type="ECO:0000313" key="2">
    <source>
        <dbReference type="EMBL" id="AYV77405.1"/>
    </source>
</evidence>
<feature type="compositionally biased region" description="Basic residues" evidence="1">
    <location>
        <begin position="351"/>
        <end position="363"/>
    </location>
</feature>
<gene>
    <name evidence="2" type="ORF">Dasosvirus2_1</name>
</gene>
<evidence type="ECO:0000256" key="1">
    <source>
        <dbReference type="SAM" id="MobiDB-lite"/>
    </source>
</evidence>
<feature type="compositionally biased region" description="Acidic residues" evidence="1">
    <location>
        <begin position="329"/>
        <end position="341"/>
    </location>
</feature>
<proteinExistence type="predicted"/>
<dbReference type="Gene3D" id="1.10.510.10">
    <property type="entry name" value="Transferase(Phosphotransferase) domain 1"/>
    <property type="match status" value="1"/>
</dbReference>
<feature type="compositionally biased region" description="Basic residues" evidence="1">
    <location>
        <begin position="419"/>
        <end position="430"/>
    </location>
</feature>
<feature type="region of interest" description="Disordered" evidence="1">
    <location>
        <begin position="416"/>
        <end position="452"/>
    </location>
</feature>
<dbReference type="EMBL" id="MK072043">
    <property type="protein sequence ID" value="AYV77405.1"/>
    <property type="molecule type" value="Genomic_DNA"/>
</dbReference>
<organism evidence="2">
    <name type="scientific">Dasosvirus sp</name>
    <dbReference type="NCBI Taxonomy" id="2487764"/>
    <lineage>
        <taxon>Viruses</taxon>
        <taxon>Varidnaviria</taxon>
        <taxon>Bamfordvirae</taxon>
        <taxon>Nucleocytoviricota</taxon>
        <taxon>Megaviricetes</taxon>
        <taxon>Imitervirales</taxon>
        <taxon>Mimiviridae</taxon>
        <taxon>Klosneuvirinae</taxon>
    </lineage>
</organism>
<accession>A0A3G4ZRB0</accession>
<protein>
    <recommendedName>
        <fullName evidence="3">Divergent protein kinase</fullName>
    </recommendedName>
</protein>
<evidence type="ECO:0008006" key="3">
    <source>
        <dbReference type="Google" id="ProtNLM"/>
    </source>
</evidence>
<name>A0A3G4ZRB0_9VIRU</name>
<reference evidence="2" key="1">
    <citation type="submission" date="2018-10" db="EMBL/GenBank/DDBJ databases">
        <title>Hidden diversity of soil giant viruses.</title>
        <authorList>
            <person name="Schulz F."/>
            <person name="Alteio L."/>
            <person name="Goudeau D."/>
            <person name="Ryan E.M."/>
            <person name="Malmstrom R.R."/>
            <person name="Blanchard J."/>
            <person name="Woyke T."/>
        </authorList>
    </citation>
    <scope>NUCLEOTIDE SEQUENCE</scope>
    <source>
        <strain evidence="2">DSV1</strain>
    </source>
</reference>
<feature type="compositionally biased region" description="Low complexity" evidence="1">
    <location>
        <begin position="431"/>
        <end position="451"/>
    </location>
</feature>
<feature type="non-terminal residue" evidence="2">
    <location>
        <position position="1"/>
    </location>
</feature>